<evidence type="ECO:0000256" key="2">
    <source>
        <dbReference type="ARBA" id="ARBA00009209"/>
    </source>
</evidence>
<evidence type="ECO:0000256" key="4">
    <source>
        <dbReference type="ARBA" id="ARBA00022801"/>
    </source>
</evidence>
<feature type="chain" id="PRO_5012798059" description="cellulase" evidence="8">
    <location>
        <begin position="27"/>
        <end position="338"/>
    </location>
</feature>
<evidence type="ECO:0000256" key="5">
    <source>
        <dbReference type="ARBA" id="ARBA00023001"/>
    </source>
</evidence>
<evidence type="ECO:0000313" key="9">
    <source>
        <dbReference type="EMBL" id="SKA67124.1"/>
    </source>
</evidence>
<feature type="signal peptide" evidence="8">
    <location>
        <begin position="1"/>
        <end position="26"/>
    </location>
</feature>
<dbReference type="GO" id="GO:0008810">
    <property type="term" value="F:cellulase activity"/>
    <property type="evidence" value="ECO:0007669"/>
    <property type="project" value="UniProtKB-EC"/>
</dbReference>
<protein>
    <recommendedName>
        <fullName evidence="3">cellulase</fullName>
        <ecNumber evidence="3">3.2.1.4</ecNumber>
    </recommendedName>
</protein>
<dbReference type="RefSeq" id="WP_078929272.1">
    <property type="nucleotide sequence ID" value="NZ_FUXX01000040.1"/>
</dbReference>
<keyword evidence="4" id="KW-0378">Hydrolase</keyword>
<accession>A0A1T4VQ57</accession>
<evidence type="ECO:0000256" key="7">
    <source>
        <dbReference type="ARBA" id="ARBA00023326"/>
    </source>
</evidence>
<dbReference type="EMBL" id="FUXX01000040">
    <property type="protein sequence ID" value="SKA67124.1"/>
    <property type="molecule type" value="Genomic_DNA"/>
</dbReference>
<dbReference type="PRINTS" id="PR00735">
    <property type="entry name" value="GLHYDRLASE8"/>
</dbReference>
<keyword evidence="7" id="KW-0119">Carbohydrate metabolism</keyword>
<sequence length="338" mass="38555">MSLKDLIKKAALAAFSLVFLCSAANASAWDDYKKRYLSADGAIVDTGNSNISHTEGQSYGLLFSLYFDDRQSFDKILAWTKKNLFNEEKGLYVWAYKRNENDPVSDKNNATDGDLMIAWVLLEAGKKWKNKDYTKRGQKLLSVIQNTLIINFAKKQVILPGVNTFLENSFVTINPSYYIYPALSGLYKHTYQKKWNEIAKDGKEIISAVNGRTVPITPDWVKMDLKGNVEVSDRWPTRSSYDAIRVPLYLYWDNQNAPELAPWKEWFSKFNSTTTPAYVDVITGEKANYTMTSGLLNVRKLVMGETVEEPVFTAKDDYYNASLSMLAYLAFNHAFMQK</sequence>
<dbReference type="Pfam" id="PF01270">
    <property type="entry name" value="Glyco_hydro_8"/>
    <property type="match status" value="1"/>
</dbReference>
<comment type="catalytic activity">
    <reaction evidence="1">
        <text>Endohydrolysis of (1-&gt;4)-beta-D-glucosidic linkages in cellulose, lichenin and cereal beta-D-glucans.</text>
        <dbReference type="EC" id="3.2.1.4"/>
    </reaction>
</comment>
<keyword evidence="6" id="KW-0326">Glycosidase</keyword>
<keyword evidence="5" id="KW-0136">Cellulose degradation</keyword>
<evidence type="ECO:0000256" key="3">
    <source>
        <dbReference type="ARBA" id="ARBA00012601"/>
    </source>
</evidence>
<name>A0A1T4VQ57_9GAMM</name>
<evidence type="ECO:0000256" key="6">
    <source>
        <dbReference type="ARBA" id="ARBA00023295"/>
    </source>
</evidence>
<dbReference type="InterPro" id="IPR008928">
    <property type="entry name" value="6-hairpin_glycosidase_sf"/>
</dbReference>
<reference evidence="10" key="1">
    <citation type="submission" date="2017-02" db="EMBL/GenBank/DDBJ databases">
        <authorList>
            <person name="Varghese N."/>
            <person name="Submissions S."/>
        </authorList>
    </citation>
    <scope>NUCLEOTIDE SEQUENCE [LARGE SCALE GENOMIC DNA]</scope>
    <source>
        <strain evidence="10">DSM 3072</strain>
    </source>
</reference>
<dbReference type="AlphaFoldDB" id="A0A1T4VQ57"/>
<comment type="similarity">
    <text evidence="2">Belongs to the glycosyl hydrolase 8 (cellulase D) family.</text>
</comment>
<dbReference type="InterPro" id="IPR002037">
    <property type="entry name" value="Glyco_hydro_8"/>
</dbReference>
<gene>
    <name evidence="9" type="ORF">SAMN02745213_01912</name>
</gene>
<dbReference type="InterPro" id="IPR012341">
    <property type="entry name" value="6hp_glycosidase-like_sf"/>
</dbReference>
<proteinExistence type="inferred from homology"/>
<evidence type="ECO:0000313" key="10">
    <source>
        <dbReference type="Proteomes" id="UP000242432"/>
    </source>
</evidence>
<dbReference type="EC" id="3.2.1.4" evidence="3"/>
<dbReference type="Gene3D" id="1.50.10.10">
    <property type="match status" value="1"/>
</dbReference>
<evidence type="ECO:0000256" key="8">
    <source>
        <dbReference type="SAM" id="SignalP"/>
    </source>
</evidence>
<keyword evidence="7" id="KW-0624">Polysaccharide degradation</keyword>
<evidence type="ECO:0000256" key="1">
    <source>
        <dbReference type="ARBA" id="ARBA00000966"/>
    </source>
</evidence>
<dbReference type="GO" id="GO:0030245">
    <property type="term" value="P:cellulose catabolic process"/>
    <property type="evidence" value="ECO:0007669"/>
    <property type="project" value="UniProtKB-KW"/>
</dbReference>
<dbReference type="SUPFAM" id="SSF48208">
    <property type="entry name" value="Six-hairpin glycosidases"/>
    <property type="match status" value="1"/>
</dbReference>
<keyword evidence="10" id="KW-1185">Reference proteome</keyword>
<dbReference type="Proteomes" id="UP000242432">
    <property type="component" value="Unassembled WGS sequence"/>
</dbReference>
<organism evidence="9 10">
    <name type="scientific">Succinivibrio dextrinosolvens DSM 3072</name>
    <dbReference type="NCBI Taxonomy" id="1123324"/>
    <lineage>
        <taxon>Bacteria</taxon>
        <taxon>Pseudomonadati</taxon>
        <taxon>Pseudomonadota</taxon>
        <taxon>Gammaproteobacteria</taxon>
        <taxon>Aeromonadales</taxon>
        <taxon>Succinivibrionaceae</taxon>
        <taxon>Succinivibrio</taxon>
    </lineage>
</organism>
<keyword evidence="8" id="KW-0732">Signal</keyword>